<organism evidence="1 2">
    <name type="scientific">Pseudomonas fluorescens</name>
    <dbReference type="NCBI Taxonomy" id="294"/>
    <lineage>
        <taxon>Bacteria</taxon>
        <taxon>Pseudomonadati</taxon>
        <taxon>Pseudomonadota</taxon>
        <taxon>Gammaproteobacteria</taxon>
        <taxon>Pseudomonadales</taxon>
        <taxon>Pseudomonadaceae</taxon>
        <taxon>Pseudomonas</taxon>
    </lineage>
</organism>
<gene>
    <name evidence="1" type="ORF">QS95_10485</name>
</gene>
<evidence type="ECO:0000313" key="2">
    <source>
        <dbReference type="Proteomes" id="UP000031587"/>
    </source>
</evidence>
<accession>A0AAE2A8P4</accession>
<evidence type="ECO:0000313" key="1">
    <source>
        <dbReference type="EMBL" id="KIF61055.1"/>
    </source>
</evidence>
<name>A0AAE2A8P4_PSEFL</name>
<dbReference type="Proteomes" id="UP000031587">
    <property type="component" value="Unassembled WGS sequence"/>
</dbReference>
<comment type="caution">
    <text evidence="1">The sequence shown here is derived from an EMBL/GenBank/DDBJ whole genome shotgun (WGS) entry which is preliminary data.</text>
</comment>
<dbReference type="AlphaFoldDB" id="A0AAE2A8P4"/>
<proteinExistence type="predicted"/>
<sequence>MNNFNIVDAGRNTHGRPATCIDLVLDKYPLLPSKSQKNPIVIEMNFQYRRWKKALVNQKDLQLVAYSGSAW</sequence>
<dbReference type="EMBL" id="JTGH01000009">
    <property type="protein sequence ID" value="KIF61055.1"/>
    <property type="molecule type" value="Genomic_DNA"/>
</dbReference>
<reference evidence="1 2" key="1">
    <citation type="submission" date="2014-11" db="EMBL/GenBank/DDBJ databases">
        <title>Draft genome sequence of Pseudomonas fluorescens strains SF4c SF39a.</title>
        <authorList>
            <person name="Underwood G.E."/>
            <person name="Ly L.K."/>
            <person name="Bitzer A.S."/>
            <person name="Godino A."/>
            <person name="Bucci V."/>
            <person name="Fischer S."/>
            <person name="Silby M.W."/>
        </authorList>
    </citation>
    <scope>NUCLEOTIDE SEQUENCE [LARGE SCALE GENOMIC DNA]</scope>
    <source>
        <strain evidence="1 2">SF4c</strain>
    </source>
</reference>
<protein>
    <submittedName>
        <fullName evidence="1">Uncharacterized protein</fullName>
    </submittedName>
</protein>